<organism evidence="1 2">
    <name type="scientific">Chelydra serpentina</name>
    <name type="common">Snapping turtle</name>
    <name type="synonym">Testudo serpentina</name>
    <dbReference type="NCBI Taxonomy" id="8475"/>
    <lineage>
        <taxon>Eukaryota</taxon>
        <taxon>Metazoa</taxon>
        <taxon>Chordata</taxon>
        <taxon>Craniata</taxon>
        <taxon>Vertebrata</taxon>
        <taxon>Euteleostomi</taxon>
        <taxon>Archelosauria</taxon>
        <taxon>Testudinata</taxon>
        <taxon>Testudines</taxon>
        <taxon>Cryptodira</taxon>
        <taxon>Durocryptodira</taxon>
        <taxon>Americhelydia</taxon>
        <taxon>Chelydroidea</taxon>
        <taxon>Chelydridae</taxon>
        <taxon>Chelydra</taxon>
    </lineage>
</organism>
<accession>A0A8C3RY64</accession>
<dbReference type="Pfam" id="PF01663">
    <property type="entry name" value="Phosphodiest"/>
    <property type="match status" value="1"/>
</dbReference>
<evidence type="ECO:0000313" key="2">
    <source>
        <dbReference type="Proteomes" id="UP000694403"/>
    </source>
</evidence>
<dbReference type="InterPro" id="IPR017850">
    <property type="entry name" value="Alkaline_phosphatase_core_sf"/>
</dbReference>
<dbReference type="Ensembl" id="ENSCSRT00000006167.1">
    <property type="protein sequence ID" value="ENSCSRP00000005972.1"/>
    <property type="gene ID" value="ENSCSRG00000004496.1"/>
</dbReference>
<sequence length="141" mass="16000">KISHYSLLAPFTCHPAGRNEKEKGSNKLLLVSFDGFRWNYDQDVNTPNMDLLVKQGVKAEYITPPFVTMTSPSHFTTITGRSRCASVICILFPFVICSSEVVKYKQLEGIVRFHLKKLNKALMFNCVRKMHLPAPLLPTAR</sequence>
<dbReference type="Gene3D" id="3.40.720.10">
    <property type="entry name" value="Alkaline Phosphatase, subunit A"/>
    <property type="match status" value="1"/>
</dbReference>
<dbReference type="InterPro" id="IPR002591">
    <property type="entry name" value="Phosphodiest/P_Trfase"/>
</dbReference>
<dbReference type="AlphaFoldDB" id="A0A8C3RY64"/>
<protein>
    <submittedName>
        <fullName evidence="1">Uncharacterized protein</fullName>
    </submittedName>
</protein>
<evidence type="ECO:0000313" key="1">
    <source>
        <dbReference type="Ensembl" id="ENSCSRP00000005972.1"/>
    </source>
</evidence>
<dbReference type="PANTHER" id="PTHR10151">
    <property type="entry name" value="ECTONUCLEOTIDE PYROPHOSPHATASE/PHOSPHODIESTERASE"/>
    <property type="match status" value="1"/>
</dbReference>
<dbReference type="PANTHER" id="PTHR10151:SF65">
    <property type="entry name" value="ECTONUCLEOTIDE PYROPHOSPHATASE_PHOSPHODIESTERASE FAMILY MEMBER 7-LIKE PRECURSOR"/>
    <property type="match status" value="1"/>
</dbReference>
<keyword evidence="2" id="KW-1185">Reference proteome</keyword>
<proteinExistence type="predicted"/>
<dbReference type="SUPFAM" id="SSF53649">
    <property type="entry name" value="Alkaline phosphatase-like"/>
    <property type="match status" value="1"/>
</dbReference>
<name>A0A8C3RY64_CHESE</name>
<reference evidence="1" key="1">
    <citation type="submission" date="2025-08" db="UniProtKB">
        <authorList>
            <consortium name="Ensembl"/>
        </authorList>
    </citation>
    <scope>IDENTIFICATION</scope>
</reference>
<dbReference type="Proteomes" id="UP000694403">
    <property type="component" value="Unplaced"/>
</dbReference>
<reference evidence="1" key="2">
    <citation type="submission" date="2025-09" db="UniProtKB">
        <authorList>
            <consortium name="Ensembl"/>
        </authorList>
    </citation>
    <scope>IDENTIFICATION</scope>
</reference>